<dbReference type="OrthoDB" id="1107534at2759"/>
<dbReference type="PANTHER" id="PTHR37189:SF4">
    <property type="entry name" value="TRANSMEMBRANE PROTEIN"/>
    <property type="match status" value="1"/>
</dbReference>
<organism evidence="3 4">
    <name type="scientific">Nyssa sinensis</name>
    <dbReference type="NCBI Taxonomy" id="561372"/>
    <lineage>
        <taxon>Eukaryota</taxon>
        <taxon>Viridiplantae</taxon>
        <taxon>Streptophyta</taxon>
        <taxon>Embryophyta</taxon>
        <taxon>Tracheophyta</taxon>
        <taxon>Spermatophyta</taxon>
        <taxon>Magnoliopsida</taxon>
        <taxon>eudicotyledons</taxon>
        <taxon>Gunneridae</taxon>
        <taxon>Pentapetalae</taxon>
        <taxon>asterids</taxon>
        <taxon>Cornales</taxon>
        <taxon>Nyssaceae</taxon>
        <taxon>Nyssa</taxon>
    </lineage>
</organism>
<dbReference type="EMBL" id="CM018052">
    <property type="protein sequence ID" value="KAA8514831.1"/>
    <property type="molecule type" value="Genomic_DNA"/>
</dbReference>
<accession>A0A5J4ZC56</accession>
<evidence type="ECO:0000256" key="2">
    <source>
        <dbReference type="SAM" id="Phobius"/>
    </source>
</evidence>
<gene>
    <name evidence="3" type="ORF">F0562_018010</name>
</gene>
<sequence length="158" mass="16753">MLSCLRFVIVMAGYLQLFAILLVMKSDGRDLRPSEHGLGYQNSTATGENSADMMSFFGGSLSSTAPGMPWPEARNMSNSSQYWNNSDVGGGRDHVREVLLVASLACGITGVALLAAAVFIFAFHLQKKRSSPSPLPQPQPPAAAALPLALPSTSDEVV</sequence>
<feature type="transmembrane region" description="Helical" evidence="2">
    <location>
        <begin position="7"/>
        <end position="24"/>
    </location>
</feature>
<dbReference type="Proteomes" id="UP000325577">
    <property type="component" value="Linkage Group LG9"/>
</dbReference>
<evidence type="ECO:0000313" key="4">
    <source>
        <dbReference type="Proteomes" id="UP000325577"/>
    </source>
</evidence>
<keyword evidence="2" id="KW-0472">Membrane</keyword>
<keyword evidence="4" id="KW-1185">Reference proteome</keyword>
<protein>
    <submittedName>
        <fullName evidence="3">Uncharacterized protein</fullName>
    </submittedName>
</protein>
<evidence type="ECO:0000313" key="3">
    <source>
        <dbReference type="EMBL" id="KAA8514831.1"/>
    </source>
</evidence>
<evidence type="ECO:0000256" key="1">
    <source>
        <dbReference type="SAM" id="MobiDB-lite"/>
    </source>
</evidence>
<keyword evidence="2" id="KW-1133">Transmembrane helix</keyword>
<dbReference type="PANTHER" id="PTHR37189">
    <property type="entry name" value="CONCANAVALIN A-LIKE LECTIN/GLUCANASE DOMAIN-CONTAINING PROTEIN-RELATED"/>
    <property type="match status" value="1"/>
</dbReference>
<keyword evidence="2" id="KW-0812">Transmembrane</keyword>
<feature type="compositionally biased region" description="Low complexity" evidence="1">
    <location>
        <begin position="142"/>
        <end position="152"/>
    </location>
</feature>
<dbReference type="AlphaFoldDB" id="A0A5J4ZC56"/>
<name>A0A5J4ZC56_9ASTE</name>
<reference evidence="3 4" key="1">
    <citation type="submission" date="2019-09" db="EMBL/GenBank/DDBJ databases">
        <title>A chromosome-level genome assembly of the Chinese tupelo Nyssa sinensis.</title>
        <authorList>
            <person name="Yang X."/>
            <person name="Kang M."/>
            <person name="Yang Y."/>
            <person name="Xiong H."/>
            <person name="Wang M."/>
            <person name="Zhang Z."/>
            <person name="Wang Z."/>
            <person name="Wu H."/>
            <person name="Ma T."/>
            <person name="Liu J."/>
            <person name="Xi Z."/>
        </authorList>
    </citation>
    <scope>NUCLEOTIDE SEQUENCE [LARGE SCALE GENOMIC DNA]</scope>
    <source>
        <strain evidence="3">J267</strain>
        <tissue evidence="3">Leaf</tissue>
    </source>
</reference>
<feature type="region of interest" description="Disordered" evidence="1">
    <location>
        <begin position="130"/>
        <end position="158"/>
    </location>
</feature>
<proteinExistence type="predicted"/>
<feature type="transmembrane region" description="Helical" evidence="2">
    <location>
        <begin position="98"/>
        <end position="123"/>
    </location>
</feature>